<proteinExistence type="predicted"/>
<gene>
    <name evidence="1" type="ORF">NUW54_g9631</name>
</gene>
<protein>
    <submittedName>
        <fullName evidence="1">Uncharacterized protein</fullName>
    </submittedName>
</protein>
<dbReference type="EMBL" id="JANSHE010003275">
    <property type="protein sequence ID" value="KAJ2986785.1"/>
    <property type="molecule type" value="Genomic_DNA"/>
</dbReference>
<organism evidence="1 2">
    <name type="scientific">Trametes sanguinea</name>
    <dbReference type="NCBI Taxonomy" id="158606"/>
    <lineage>
        <taxon>Eukaryota</taxon>
        <taxon>Fungi</taxon>
        <taxon>Dikarya</taxon>
        <taxon>Basidiomycota</taxon>
        <taxon>Agaricomycotina</taxon>
        <taxon>Agaricomycetes</taxon>
        <taxon>Polyporales</taxon>
        <taxon>Polyporaceae</taxon>
        <taxon>Trametes</taxon>
    </lineage>
</organism>
<accession>A0ACC1P5B1</accession>
<name>A0ACC1P5B1_9APHY</name>
<keyword evidence="2" id="KW-1185">Reference proteome</keyword>
<dbReference type="Proteomes" id="UP001144978">
    <property type="component" value="Unassembled WGS sequence"/>
</dbReference>
<sequence>MSDNENDASVLGKRSRNGSDAEDHEDPHVKTEDVQEGRDQAMDDDDDDDDVGPMPMAAEAEAHVAKKKRKGEPALSLQHCGPEQRTKVMHSVAA</sequence>
<comment type="caution">
    <text evidence="1">The sequence shown here is derived from an EMBL/GenBank/DDBJ whole genome shotgun (WGS) entry which is preliminary data.</text>
</comment>
<evidence type="ECO:0000313" key="1">
    <source>
        <dbReference type="EMBL" id="KAJ2986785.1"/>
    </source>
</evidence>
<evidence type="ECO:0000313" key="2">
    <source>
        <dbReference type="Proteomes" id="UP001144978"/>
    </source>
</evidence>
<reference evidence="1" key="1">
    <citation type="submission" date="2022-08" db="EMBL/GenBank/DDBJ databases">
        <title>Genome Sequence of Pycnoporus sanguineus.</title>
        <authorList>
            <person name="Buettner E."/>
        </authorList>
    </citation>
    <scope>NUCLEOTIDE SEQUENCE</scope>
    <source>
        <strain evidence="1">CG-C14</strain>
    </source>
</reference>